<dbReference type="PANTHER" id="PTHR35866">
    <property type="entry name" value="PUTATIVE-RELATED"/>
    <property type="match status" value="1"/>
</dbReference>
<keyword evidence="1" id="KW-0808">Transferase</keyword>
<reference evidence="1" key="1">
    <citation type="submission" date="2016-10" db="EMBL/GenBank/DDBJ databases">
        <title>Sequence of Gallionella enrichment culture.</title>
        <authorList>
            <person name="Poehlein A."/>
            <person name="Muehling M."/>
            <person name="Daniel R."/>
        </authorList>
    </citation>
    <scope>NUCLEOTIDE SEQUENCE</scope>
</reference>
<dbReference type="GO" id="GO:0032259">
    <property type="term" value="P:methylation"/>
    <property type="evidence" value="ECO:0007669"/>
    <property type="project" value="UniProtKB-KW"/>
</dbReference>
<keyword evidence="1" id="KW-0966">Cell projection</keyword>
<dbReference type="EMBL" id="MLJW01000134">
    <property type="protein sequence ID" value="OIQ97361.1"/>
    <property type="molecule type" value="Genomic_DNA"/>
</dbReference>
<keyword evidence="1" id="KW-0969">Cilium</keyword>
<dbReference type="PANTHER" id="PTHR35866:SF1">
    <property type="entry name" value="YKGJ FAMILY CYSTEINE CLUSTER PROTEIN"/>
    <property type="match status" value="1"/>
</dbReference>
<dbReference type="AlphaFoldDB" id="A0A1J5RNQ6"/>
<dbReference type="InterPro" id="IPR005358">
    <property type="entry name" value="Puta_zinc/iron-chelating_dom"/>
</dbReference>
<protein>
    <submittedName>
        <fullName evidence="1">Flagellin N-methylase</fullName>
    </submittedName>
</protein>
<proteinExistence type="predicted"/>
<accession>A0A1J5RNQ6</accession>
<dbReference type="Pfam" id="PF03692">
    <property type="entry name" value="CxxCxxCC"/>
    <property type="match status" value="1"/>
</dbReference>
<comment type="caution">
    <text evidence="1">The sequence shown here is derived from an EMBL/GenBank/DDBJ whole genome shotgun (WGS) entry which is preliminary data.</text>
</comment>
<keyword evidence="1" id="KW-0489">Methyltransferase</keyword>
<organism evidence="1">
    <name type="scientific">mine drainage metagenome</name>
    <dbReference type="NCBI Taxonomy" id="410659"/>
    <lineage>
        <taxon>unclassified sequences</taxon>
        <taxon>metagenomes</taxon>
        <taxon>ecological metagenomes</taxon>
    </lineage>
</organism>
<gene>
    <name evidence="1" type="ORF">GALL_206210</name>
</gene>
<keyword evidence="1" id="KW-0282">Flagellum</keyword>
<evidence type="ECO:0000313" key="1">
    <source>
        <dbReference type="EMBL" id="OIQ97361.1"/>
    </source>
</evidence>
<sequence length="162" mass="18642">MAVVKQTENDNFTSFLKTLDSKAVDDMVHQLNETISALIDCTNCGNCCKTLMINVTDGEANTIAGYLHQTRKKFDEQYVEKGVNGMMIMNKMPCHFLNENKCTVYENRFSGCREFPAMHLPDFQERLFTTFMHYDRCPIIFNVVEQLKNQLAFSYHNAEVGT</sequence>
<name>A0A1J5RNQ6_9ZZZZ</name>
<dbReference type="GO" id="GO:0008168">
    <property type="term" value="F:methyltransferase activity"/>
    <property type="evidence" value="ECO:0007669"/>
    <property type="project" value="UniProtKB-KW"/>
</dbReference>